<feature type="domain" description="3-dehydroquinate synthase N-terminal" evidence="19">
    <location>
        <begin position="65"/>
        <end position="176"/>
    </location>
</feature>
<dbReference type="NCBIfam" id="TIGR01357">
    <property type="entry name" value="aroB"/>
    <property type="match status" value="1"/>
</dbReference>
<keyword evidence="13 18" id="KW-0862">Zinc</keyword>
<evidence type="ECO:0000256" key="16">
    <source>
        <dbReference type="ARBA" id="ARBA00023239"/>
    </source>
</evidence>
<reference evidence="21 23" key="1">
    <citation type="submission" date="2018-06" db="EMBL/GenBank/DDBJ databases">
        <authorList>
            <consortium name="Pathogen Informatics"/>
            <person name="Doyle S."/>
        </authorList>
    </citation>
    <scope>NUCLEOTIDE SEQUENCE [LARGE SCALE GENOMIC DNA]</scope>
    <source>
        <strain evidence="21 23">NCTC10597</strain>
    </source>
</reference>
<keyword evidence="15 18" id="KW-0057">Aromatic amino acid biosynthesis</keyword>
<feature type="binding site" evidence="18">
    <location>
        <begin position="166"/>
        <end position="169"/>
    </location>
    <ligand>
        <name>NAD(+)</name>
        <dbReference type="ChEBI" id="CHEBI:57540"/>
    </ligand>
</feature>
<keyword evidence="12 18" id="KW-0547">Nucleotide-binding</keyword>
<dbReference type="InterPro" id="IPR050071">
    <property type="entry name" value="Dehydroquinate_synthase"/>
</dbReference>
<feature type="binding site" evidence="18">
    <location>
        <position position="181"/>
    </location>
    <ligand>
        <name>Zn(2+)</name>
        <dbReference type="ChEBI" id="CHEBI:29105"/>
    </ligand>
</feature>
<comment type="caution">
    <text evidence="21">The sequence shown here is derived from an EMBL/GenBank/DDBJ whole genome shotgun (WGS) entry which is preliminary data.</text>
</comment>
<accession>A0A2U3AFS0</accession>
<feature type="binding site" evidence="18">
    <location>
        <position position="259"/>
    </location>
    <ligand>
        <name>Zn(2+)</name>
        <dbReference type="ChEBI" id="CHEBI:29105"/>
    </ligand>
</feature>
<comment type="similarity">
    <text evidence="6 18">Belongs to the sugar phosphate cyclases superfamily. Dehydroquinate synthase family.</text>
</comment>
<reference evidence="22 24" key="2">
    <citation type="submission" date="2019-03" db="EMBL/GenBank/DDBJ databases">
        <title>Genomic Encyclopedia of Type Strains, Phase IV (KMG-IV): sequencing the most valuable type-strain genomes for metagenomic binning, comparative biology and taxonomic classification.</title>
        <authorList>
            <person name="Goeker M."/>
        </authorList>
    </citation>
    <scope>NUCLEOTIDE SEQUENCE [LARGE SCALE GENOMIC DNA]</scope>
    <source>
        <strain evidence="22 24">DSM 20580</strain>
    </source>
</reference>
<comment type="subcellular location">
    <subcellularLocation>
        <location evidence="4 18">Cytoplasm</location>
    </subcellularLocation>
</comment>
<dbReference type="EMBL" id="UGNP01000001">
    <property type="protein sequence ID" value="STX09312.1"/>
    <property type="molecule type" value="Genomic_DNA"/>
</dbReference>
<evidence type="ECO:0000256" key="11">
    <source>
        <dbReference type="ARBA" id="ARBA00022723"/>
    </source>
</evidence>
<keyword evidence="10 18" id="KW-0028">Amino-acid biosynthesis</keyword>
<keyword evidence="11 18" id="KW-0479">Metal-binding</keyword>
<evidence type="ECO:0000313" key="21">
    <source>
        <dbReference type="EMBL" id="STX09312.1"/>
    </source>
</evidence>
<dbReference type="HAMAP" id="MF_00110">
    <property type="entry name" value="DHQ_synthase"/>
    <property type="match status" value="1"/>
</dbReference>
<gene>
    <name evidence="18 21" type="primary">aroB</name>
    <name evidence="22" type="ORF">DFR61_11080</name>
    <name evidence="21" type="ORF">NCTC10597_00984</name>
</gene>
<evidence type="ECO:0000256" key="15">
    <source>
        <dbReference type="ARBA" id="ARBA00023141"/>
    </source>
</evidence>
<dbReference type="InterPro" id="IPR016037">
    <property type="entry name" value="DHQ_synth_AroB"/>
</dbReference>
<dbReference type="SUPFAM" id="SSF56796">
    <property type="entry name" value="Dehydroquinate synthase-like"/>
    <property type="match status" value="1"/>
</dbReference>
<evidence type="ECO:0000256" key="1">
    <source>
        <dbReference type="ARBA" id="ARBA00001393"/>
    </source>
</evidence>
<keyword evidence="9 18" id="KW-0963">Cytoplasm</keyword>
<evidence type="ECO:0000313" key="23">
    <source>
        <dbReference type="Proteomes" id="UP000254330"/>
    </source>
</evidence>
<dbReference type="CDD" id="cd08195">
    <property type="entry name" value="DHQS"/>
    <property type="match status" value="1"/>
</dbReference>
<sequence length="357" mass="40221">MRIPVQTPSHFYEVVIGSNHLQEAVKTLSEKIEDADQLIVFTDENVWRQHQARFTAEFPYEFKVFVLPAGEACKTFENYFASQTFLLEEKCTRKSMLFAFGGGAVGDLTGYVAATFMRGIPFVQIPTTILAHDSAVGGKTAINHPLGKNMIGAFYQPQAVLYDIDFLKTLPEKEVRSGMAEAIKHALISDEQWYDDMVTKDVTNLTQTELAEYLQKGIQVKADIVAQDEQEHSVRKYLNFGHTYGHAIEAASGFGKLAHGEAVMIGMVYALLLGEKYGSITRNQTVAFLQFAKNSGYQFEPVHQFTFDELLPYLMKDKKAEYGILQFVLLEKIGQPFVQKVTVEECREIDAILRTII</sequence>
<dbReference type="GO" id="GO:0000166">
    <property type="term" value="F:nucleotide binding"/>
    <property type="evidence" value="ECO:0007669"/>
    <property type="project" value="UniProtKB-KW"/>
</dbReference>
<dbReference type="RefSeq" id="WP_109348638.1">
    <property type="nucleotide sequence ID" value="NZ_BJUE01000014.1"/>
</dbReference>
<feature type="binding site" evidence="18">
    <location>
        <begin position="127"/>
        <end position="128"/>
    </location>
    <ligand>
        <name>NAD(+)</name>
        <dbReference type="ChEBI" id="CHEBI:57540"/>
    </ligand>
</feature>
<comment type="caution">
    <text evidence="18">Lacks conserved residue(s) required for the propagation of feature annotation.</text>
</comment>
<keyword evidence="16 18" id="KW-0456">Lyase</keyword>
<name>A0A2U3AFS0_9BACL</name>
<evidence type="ECO:0000256" key="18">
    <source>
        <dbReference type="HAMAP-Rule" id="MF_00110"/>
    </source>
</evidence>
<protein>
    <recommendedName>
        <fullName evidence="8 18">3-dehydroquinate synthase</fullName>
        <shortName evidence="18">DHQS</shortName>
        <ecNumber evidence="7 18">4.2.3.4</ecNumber>
    </recommendedName>
</protein>
<evidence type="ECO:0000256" key="14">
    <source>
        <dbReference type="ARBA" id="ARBA00023027"/>
    </source>
</evidence>
<evidence type="ECO:0000256" key="10">
    <source>
        <dbReference type="ARBA" id="ARBA00022605"/>
    </source>
</evidence>
<dbReference type="FunFam" id="3.40.50.1970:FF:000007">
    <property type="entry name" value="Pentafunctional AROM polypeptide"/>
    <property type="match status" value="1"/>
</dbReference>
<comment type="cofactor">
    <cofactor evidence="3">
        <name>Zn(2+)</name>
        <dbReference type="ChEBI" id="CHEBI:29105"/>
    </cofactor>
</comment>
<evidence type="ECO:0000256" key="9">
    <source>
        <dbReference type="ARBA" id="ARBA00022490"/>
    </source>
</evidence>
<dbReference type="GO" id="GO:0008652">
    <property type="term" value="P:amino acid biosynthetic process"/>
    <property type="evidence" value="ECO:0007669"/>
    <property type="project" value="UniProtKB-KW"/>
</dbReference>
<feature type="binding site" evidence="18">
    <location>
        <begin position="103"/>
        <end position="107"/>
    </location>
    <ligand>
        <name>NAD(+)</name>
        <dbReference type="ChEBI" id="CHEBI:57540"/>
    </ligand>
</feature>
<dbReference type="AlphaFoldDB" id="A0A2U3AFS0"/>
<keyword evidence="17 18" id="KW-0170">Cobalt</keyword>
<keyword evidence="14 18" id="KW-0520">NAD</keyword>
<evidence type="ECO:0000256" key="6">
    <source>
        <dbReference type="ARBA" id="ARBA00005412"/>
    </source>
</evidence>
<organism evidence="21 23">
    <name type="scientific">Kurthia zopfii</name>
    <dbReference type="NCBI Taxonomy" id="1650"/>
    <lineage>
        <taxon>Bacteria</taxon>
        <taxon>Bacillati</taxon>
        <taxon>Bacillota</taxon>
        <taxon>Bacilli</taxon>
        <taxon>Bacillales</taxon>
        <taxon>Caryophanaceae</taxon>
        <taxon>Kurthia</taxon>
    </lineage>
</organism>
<feature type="binding site" evidence="18">
    <location>
        <position position="242"/>
    </location>
    <ligand>
        <name>Zn(2+)</name>
        <dbReference type="ChEBI" id="CHEBI:29105"/>
    </ligand>
</feature>
<dbReference type="UniPathway" id="UPA00053">
    <property type="reaction ID" value="UER00085"/>
</dbReference>
<evidence type="ECO:0000256" key="13">
    <source>
        <dbReference type="ARBA" id="ARBA00022833"/>
    </source>
</evidence>
<dbReference type="OrthoDB" id="9806583at2"/>
<evidence type="ECO:0000256" key="17">
    <source>
        <dbReference type="ARBA" id="ARBA00023285"/>
    </source>
</evidence>
<comment type="function">
    <text evidence="18">Catalyzes the conversion of 3-deoxy-D-arabino-heptulosonate 7-phosphate (DAHP) to dehydroquinate (DHQ).</text>
</comment>
<feature type="binding site" evidence="18">
    <location>
        <position position="139"/>
    </location>
    <ligand>
        <name>NAD(+)</name>
        <dbReference type="ChEBI" id="CHEBI:57540"/>
    </ligand>
</feature>
<evidence type="ECO:0000313" key="24">
    <source>
        <dbReference type="Proteomes" id="UP000294641"/>
    </source>
</evidence>
<dbReference type="Pfam" id="PF01761">
    <property type="entry name" value="DHQ_synthase"/>
    <property type="match status" value="1"/>
</dbReference>
<evidence type="ECO:0000259" key="19">
    <source>
        <dbReference type="Pfam" id="PF01761"/>
    </source>
</evidence>
<dbReference type="GO" id="GO:0009423">
    <property type="term" value="P:chorismate biosynthetic process"/>
    <property type="evidence" value="ECO:0007669"/>
    <property type="project" value="UniProtKB-UniRule"/>
</dbReference>
<dbReference type="Gene3D" id="3.40.50.1970">
    <property type="match status" value="1"/>
</dbReference>
<dbReference type="EC" id="4.2.3.4" evidence="7 18"/>
<dbReference type="InterPro" id="IPR030960">
    <property type="entry name" value="DHQS/DOIS_N"/>
</dbReference>
<feature type="domain" description="3-dehydroquinate synthase C-terminal" evidence="20">
    <location>
        <begin position="178"/>
        <end position="320"/>
    </location>
</feature>
<dbReference type="InterPro" id="IPR056179">
    <property type="entry name" value="DHQS_C"/>
</dbReference>
<evidence type="ECO:0000256" key="2">
    <source>
        <dbReference type="ARBA" id="ARBA00001911"/>
    </source>
</evidence>
<feature type="binding site" evidence="18">
    <location>
        <position position="148"/>
    </location>
    <ligand>
        <name>NAD(+)</name>
        <dbReference type="ChEBI" id="CHEBI:57540"/>
    </ligand>
</feature>
<dbReference type="PANTHER" id="PTHR43622:SF7">
    <property type="entry name" value="3-DEHYDROQUINATE SYNTHASE, CHLOROPLASTIC"/>
    <property type="match status" value="1"/>
</dbReference>
<comment type="catalytic activity">
    <reaction evidence="1 18">
        <text>7-phospho-2-dehydro-3-deoxy-D-arabino-heptonate = 3-dehydroquinate + phosphate</text>
        <dbReference type="Rhea" id="RHEA:21968"/>
        <dbReference type="ChEBI" id="CHEBI:32364"/>
        <dbReference type="ChEBI" id="CHEBI:43474"/>
        <dbReference type="ChEBI" id="CHEBI:58394"/>
        <dbReference type="EC" id="4.2.3.4"/>
    </reaction>
</comment>
<comment type="cofactor">
    <cofactor evidence="2 18">
        <name>NAD(+)</name>
        <dbReference type="ChEBI" id="CHEBI:57540"/>
    </cofactor>
</comment>
<dbReference type="GO" id="GO:0009073">
    <property type="term" value="P:aromatic amino acid family biosynthetic process"/>
    <property type="evidence" value="ECO:0007669"/>
    <property type="project" value="UniProtKB-KW"/>
</dbReference>
<dbReference type="PIRSF" id="PIRSF001455">
    <property type="entry name" value="DHQ_synth"/>
    <property type="match status" value="1"/>
</dbReference>
<keyword evidence="24" id="KW-1185">Reference proteome</keyword>
<dbReference type="GO" id="GO:0003856">
    <property type="term" value="F:3-dehydroquinate synthase activity"/>
    <property type="evidence" value="ECO:0007669"/>
    <property type="project" value="UniProtKB-UniRule"/>
</dbReference>
<dbReference type="Proteomes" id="UP000254330">
    <property type="component" value="Unassembled WGS sequence"/>
</dbReference>
<dbReference type="InterPro" id="IPR030963">
    <property type="entry name" value="DHQ_synth_fam"/>
</dbReference>
<evidence type="ECO:0000256" key="5">
    <source>
        <dbReference type="ARBA" id="ARBA00004661"/>
    </source>
</evidence>
<dbReference type="PANTHER" id="PTHR43622">
    <property type="entry name" value="3-DEHYDROQUINATE SYNTHASE"/>
    <property type="match status" value="1"/>
</dbReference>
<evidence type="ECO:0000256" key="7">
    <source>
        <dbReference type="ARBA" id="ARBA00013031"/>
    </source>
</evidence>
<dbReference type="Gene3D" id="1.20.1090.10">
    <property type="entry name" value="Dehydroquinate synthase-like - alpha domain"/>
    <property type="match status" value="1"/>
</dbReference>
<dbReference type="Pfam" id="PF24621">
    <property type="entry name" value="DHQS_C"/>
    <property type="match status" value="1"/>
</dbReference>
<comment type="pathway">
    <text evidence="5 18">Metabolic intermediate biosynthesis; chorismate biosynthesis; chorismate from D-erythrose 4-phosphate and phosphoenolpyruvate: step 2/7.</text>
</comment>
<evidence type="ECO:0000256" key="8">
    <source>
        <dbReference type="ARBA" id="ARBA00017684"/>
    </source>
</evidence>
<evidence type="ECO:0000256" key="3">
    <source>
        <dbReference type="ARBA" id="ARBA00001947"/>
    </source>
</evidence>
<dbReference type="GO" id="GO:0005737">
    <property type="term" value="C:cytoplasm"/>
    <property type="evidence" value="ECO:0007669"/>
    <property type="project" value="UniProtKB-SubCell"/>
</dbReference>
<dbReference type="Proteomes" id="UP000294641">
    <property type="component" value="Unassembled WGS sequence"/>
</dbReference>
<dbReference type="EMBL" id="SNZG01000010">
    <property type="protein sequence ID" value="TDR39863.1"/>
    <property type="molecule type" value="Genomic_DNA"/>
</dbReference>
<evidence type="ECO:0000256" key="4">
    <source>
        <dbReference type="ARBA" id="ARBA00004496"/>
    </source>
</evidence>
<evidence type="ECO:0000259" key="20">
    <source>
        <dbReference type="Pfam" id="PF24621"/>
    </source>
</evidence>
<proteinExistence type="inferred from homology"/>
<evidence type="ECO:0000256" key="12">
    <source>
        <dbReference type="ARBA" id="ARBA00022741"/>
    </source>
</evidence>
<evidence type="ECO:0000313" key="22">
    <source>
        <dbReference type="EMBL" id="TDR39863.1"/>
    </source>
</evidence>
<dbReference type="GO" id="GO:0046872">
    <property type="term" value="F:metal ion binding"/>
    <property type="evidence" value="ECO:0007669"/>
    <property type="project" value="UniProtKB-KW"/>
</dbReference>
<comment type="cofactor">
    <cofactor evidence="18">
        <name>Co(2+)</name>
        <dbReference type="ChEBI" id="CHEBI:48828"/>
    </cofactor>
    <cofactor evidence="18">
        <name>Zn(2+)</name>
        <dbReference type="ChEBI" id="CHEBI:29105"/>
    </cofactor>
    <text evidence="18">Binds 1 divalent metal cation per subunit. Can use either Co(2+) or Zn(2+).</text>
</comment>